<dbReference type="SUPFAM" id="SSF52949">
    <property type="entry name" value="Macro domain-like"/>
    <property type="match status" value="1"/>
</dbReference>
<protein>
    <submittedName>
        <fullName evidence="2">Protein-ADP-ribose hydrolase</fullName>
    </submittedName>
</protein>
<dbReference type="SMART" id="SM00506">
    <property type="entry name" value="A1pp"/>
    <property type="match status" value="1"/>
</dbReference>
<keyword evidence="3" id="KW-1185">Reference proteome</keyword>
<evidence type="ECO:0000313" key="3">
    <source>
        <dbReference type="Proteomes" id="UP000335415"/>
    </source>
</evidence>
<dbReference type="PROSITE" id="PS51154">
    <property type="entry name" value="MACRO"/>
    <property type="match status" value="1"/>
</dbReference>
<dbReference type="CDD" id="cd02908">
    <property type="entry name" value="Macro_OAADPr_deacetylase"/>
    <property type="match status" value="1"/>
</dbReference>
<dbReference type="Pfam" id="PF01661">
    <property type="entry name" value="Macro"/>
    <property type="match status" value="1"/>
</dbReference>
<comment type="caution">
    <text evidence="2">The sequence shown here is derived from an EMBL/GenBank/DDBJ whole genome shotgun (WGS) entry which is preliminary data.</text>
</comment>
<gene>
    <name evidence="2" type="ORF">FJU30_09495</name>
</gene>
<evidence type="ECO:0000259" key="1">
    <source>
        <dbReference type="PROSITE" id="PS51154"/>
    </source>
</evidence>
<proteinExistence type="predicted"/>
<dbReference type="RefSeq" id="WP_150434740.1">
    <property type="nucleotide sequence ID" value="NZ_VYKJ01000004.1"/>
</dbReference>
<organism evidence="2 3">
    <name type="scientific">Affinibrenneria salicis</name>
    <dbReference type="NCBI Taxonomy" id="2590031"/>
    <lineage>
        <taxon>Bacteria</taxon>
        <taxon>Pseudomonadati</taxon>
        <taxon>Pseudomonadota</taxon>
        <taxon>Gammaproteobacteria</taxon>
        <taxon>Enterobacterales</taxon>
        <taxon>Pectobacteriaceae</taxon>
        <taxon>Affinibrenneria</taxon>
    </lineage>
</organism>
<accession>A0A5J5G1V5</accession>
<keyword evidence="2" id="KW-0378">Hydrolase</keyword>
<dbReference type="GO" id="GO:0016787">
    <property type="term" value="F:hydrolase activity"/>
    <property type="evidence" value="ECO:0007669"/>
    <property type="project" value="UniProtKB-KW"/>
</dbReference>
<dbReference type="NCBIfam" id="NF003163">
    <property type="entry name" value="PRK04143.1"/>
    <property type="match status" value="1"/>
</dbReference>
<evidence type="ECO:0000313" key="2">
    <source>
        <dbReference type="EMBL" id="KAA9000472.1"/>
    </source>
</evidence>
<dbReference type="EMBL" id="VYKJ01000004">
    <property type="protein sequence ID" value="KAA9000472.1"/>
    <property type="molecule type" value="Genomic_DNA"/>
</dbReference>
<sequence length="298" mass="32704">MSLALSHYRKKIALDEPFNIEAVLSEAEFSAALKKLLHYLSSETGAFPASPAHSDLGNLRALLTSRGPAPLPAEYLTLSDALLQTLQSRRVLTKALELPTLAERLAQTDYPAAATCSLWRGDITRLDIDGIVNAANEKLLGCFIPFHACIDNAIHWQAGPRLRTDCDIIMQAQHQEDEKTGEAKITRGYNLPAKYVLHTVGPVGPVVRGVLTAWHRSALAKCYLSCLELAAQAGLKSIAFCAISTGVFGFPRQPAAEIAIQTVARWLAEHPGYLERVVFNVFSAEDEHIYQKLLETYP</sequence>
<feature type="domain" description="Macro" evidence="1">
    <location>
        <begin position="103"/>
        <end position="298"/>
    </location>
</feature>
<dbReference type="PANTHER" id="PTHR11106:SF27">
    <property type="entry name" value="MACRO DOMAIN-CONTAINING PROTEIN"/>
    <property type="match status" value="1"/>
</dbReference>
<dbReference type="PANTHER" id="PTHR11106">
    <property type="entry name" value="GANGLIOSIDE INDUCED DIFFERENTIATION ASSOCIATED PROTEIN 2-RELATED"/>
    <property type="match status" value="1"/>
</dbReference>
<dbReference type="Gene3D" id="3.40.220.10">
    <property type="entry name" value="Leucine Aminopeptidase, subunit E, domain 1"/>
    <property type="match status" value="1"/>
</dbReference>
<dbReference type="InterPro" id="IPR002589">
    <property type="entry name" value="Macro_dom"/>
</dbReference>
<reference evidence="2 3" key="1">
    <citation type="submission" date="2019-09" db="EMBL/GenBank/DDBJ databases">
        <authorList>
            <person name="Li Y."/>
        </authorList>
    </citation>
    <scope>NUCLEOTIDE SEQUENCE [LARGE SCALE GENOMIC DNA]</scope>
    <source>
        <strain evidence="2 3">L3-3HA</strain>
    </source>
</reference>
<dbReference type="AlphaFoldDB" id="A0A5J5G1V5"/>
<dbReference type="OrthoDB" id="6194521at2"/>
<dbReference type="InterPro" id="IPR043472">
    <property type="entry name" value="Macro_dom-like"/>
</dbReference>
<name>A0A5J5G1V5_9GAMM</name>
<dbReference type="Proteomes" id="UP000335415">
    <property type="component" value="Unassembled WGS sequence"/>
</dbReference>